<comment type="similarity">
    <text evidence="2">Belongs to the isochorismate synthase family.</text>
</comment>
<comment type="catalytic activity">
    <reaction evidence="1">
        <text>chorismate = isochorismate</text>
        <dbReference type="Rhea" id="RHEA:18985"/>
        <dbReference type="ChEBI" id="CHEBI:29748"/>
        <dbReference type="ChEBI" id="CHEBI:29780"/>
        <dbReference type="EC" id="5.4.4.2"/>
    </reaction>
</comment>
<reference evidence="7 8" key="1">
    <citation type="submission" date="2022-10" db="EMBL/GenBank/DDBJ databases">
        <title>Weissella fermenti sp. nov., isolated from fermented cabbage.</title>
        <authorList>
            <person name="Lee J.K."/>
            <person name="Baek J.H."/>
            <person name="Choi D.G."/>
            <person name="Kim J.M."/>
            <person name="Jeon C.O."/>
        </authorList>
    </citation>
    <scope>NUCLEOTIDE SEQUENCE [LARGE SCALE GENOMIC DNA]</scope>
    <source>
        <strain evidence="7 8">KACC 18534</strain>
    </source>
</reference>
<feature type="domain" description="Chorismate-utilising enzyme C-terminal" evidence="6">
    <location>
        <begin position="121"/>
        <end position="373"/>
    </location>
</feature>
<dbReference type="InterPro" id="IPR005801">
    <property type="entry name" value="ADC_synthase"/>
</dbReference>
<dbReference type="EMBL" id="JAOZFE010000001">
    <property type="protein sequence ID" value="MCW0952542.1"/>
    <property type="molecule type" value="Genomic_DNA"/>
</dbReference>
<dbReference type="PANTHER" id="PTHR42839:SF2">
    <property type="entry name" value="ISOCHORISMATE SYNTHASE ENTC"/>
    <property type="match status" value="1"/>
</dbReference>
<protein>
    <recommendedName>
        <fullName evidence="3">isochorismate synthase</fullName>
        <ecNumber evidence="3">5.4.4.2</ecNumber>
    </recommendedName>
    <alternativeName>
        <fullName evidence="5">Isochorismate mutase</fullName>
    </alternativeName>
</protein>
<keyword evidence="4 7" id="KW-0413">Isomerase</keyword>
<sequence>MIIEDYFELFAQADNAVYWKSADGQTTLMGFGVASSHTAEDMEALKAWQAAQVVPVFGGLSFDETTPENQRDLLAGFIAPKVVIDFNKQVILGDENYLKTDVMPQITQPIARVIIEETLEDNWVERVDAVITEMTNDTTKQKTVLGAQKEVHLSKPLDQAQLLRDLNLKQPKSYHIAFKREGNLFVSATPERLVSVDAHVFATAAVAGSTPRGKNAAEDKVLGEALIADDKNREEHALVVNEISQRLTNIANVAWADTPIMLQTPQIQHLYTPITGTLKDGRHILDVMKALHPTPALGGVPREWAMQTIKAVEAQPRGLFAAPFGVVWPDGDGEFAIGIRAMVVAGNTATLFAGAGILAASDAQQEWAEINLKMTPMLELIKEQLND</sequence>
<evidence type="ECO:0000256" key="3">
    <source>
        <dbReference type="ARBA" id="ARBA00012824"/>
    </source>
</evidence>
<proteinExistence type="inferred from homology"/>
<evidence type="ECO:0000313" key="7">
    <source>
        <dbReference type="EMBL" id="MCW0952542.1"/>
    </source>
</evidence>
<evidence type="ECO:0000256" key="1">
    <source>
        <dbReference type="ARBA" id="ARBA00000799"/>
    </source>
</evidence>
<evidence type="ECO:0000259" key="6">
    <source>
        <dbReference type="Pfam" id="PF00425"/>
    </source>
</evidence>
<dbReference type="EC" id="5.4.4.2" evidence="3"/>
<dbReference type="PANTHER" id="PTHR42839">
    <property type="entry name" value="ISOCHORISMATE SYNTHASE ENTC"/>
    <property type="match status" value="1"/>
</dbReference>
<dbReference type="InterPro" id="IPR004561">
    <property type="entry name" value="IsoChor_synthase"/>
</dbReference>
<gene>
    <name evidence="7" type="ORF">OIT44_00330</name>
</gene>
<dbReference type="InterPro" id="IPR015890">
    <property type="entry name" value="Chorismate_C"/>
</dbReference>
<dbReference type="NCBIfam" id="TIGR00543">
    <property type="entry name" value="isochor_syn"/>
    <property type="match status" value="1"/>
</dbReference>
<dbReference type="Proteomes" id="UP001526225">
    <property type="component" value="Unassembled WGS sequence"/>
</dbReference>
<accession>A0ABT3E2A4</accession>
<evidence type="ECO:0000256" key="2">
    <source>
        <dbReference type="ARBA" id="ARBA00005297"/>
    </source>
</evidence>
<organism evidence="7 8">
    <name type="scientific">Weissella ceti</name>
    <dbReference type="NCBI Taxonomy" id="759620"/>
    <lineage>
        <taxon>Bacteria</taxon>
        <taxon>Bacillati</taxon>
        <taxon>Bacillota</taxon>
        <taxon>Bacilli</taxon>
        <taxon>Lactobacillales</taxon>
        <taxon>Lactobacillaceae</taxon>
        <taxon>Weissella</taxon>
    </lineage>
</organism>
<evidence type="ECO:0000256" key="5">
    <source>
        <dbReference type="ARBA" id="ARBA00041564"/>
    </source>
</evidence>
<dbReference type="SUPFAM" id="SSF56322">
    <property type="entry name" value="ADC synthase"/>
    <property type="match status" value="1"/>
</dbReference>
<comment type="caution">
    <text evidence="7">The sequence shown here is derived from an EMBL/GenBank/DDBJ whole genome shotgun (WGS) entry which is preliminary data.</text>
</comment>
<keyword evidence="8" id="KW-1185">Reference proteome</keyword>
<dbReference type="Gene3D" id="3.60.120.10">
    <property type="entry name" value="Anthranilate synthase"/>
    <property type="match status" value="1"/>
</dbReference>
<dbReference type="GO" id="GO:0008909">
    <property type="term" value="F:isochorismate synthase activity"/>
    <property type="evidence" value="ECO:0007669"/>
    <property type="project" value="UniProtKB-EC"/>
</dbReference>
<dbReference type="RefSeq" id="WP_213408718.1">
    <property type="nucleotide sequence ID" value="NZ_CP074441.1"/>
</dbReference>
<evidence type="ECO:0000256" key="4">
    <source>
        <dbReference type="ARBA" id="ARBA00023235"/>
    </source>
</evidence>
<name>A0ABT3E2A4_9LACO</name>
<evidence type="ECO:0000313" key="8">
    <source>
        <dbReference type="Proteomes" id="UP001526225"/>
    </source>
</evidence>
<dbReference type="Pfam" id="PF00425">
    <property type="entry name" value="Chorismate_bind"/>
    <property type="match status" value="1"/>
</dbReference>